<dbReference type="GeneID" id="37266493"/>
<keyword evidence="3" id="KW-1185">Reference proteome</keyword>
<organism evidence="2 3">
    <name type="scientific">Tilletiopsis washingtonensis</name>
    <dbReference type="NCBI Taxonomy" id="58919"/>
    <lineage>
        <taxon>Eukaryota</taxon>
        <taxon>Fungi</taxon>
        <taxon>Dikarya</taxon>
        <taxon>Basidiomycota</taxon>
        <taxon>Ustilaginomycotina</taxon>
        <taxon>Exobasidiomycetes</taxon>
        <taxon>Entylomatales</taxon>
        <taxon>Entylomatales incertae sedis</taxon>
        <taxon>Tilletiopsis</taxon>
    </lineage>
</organism>
<reference evidence="2 3" key="1">
    <citation type="journal article" date="2018" name="Mol. Biol. Evol.">
        <title>Broad Genomic Sampling Reveals a Smut Pathogenic Ancestry of the Fungal Clade Ustilaginomycotina.</title>
        <authorList>
            <person name="Kijpornyongpan T."/>
            <person name="Mondo S.J."/>
            <person name="Barry K."/>
            <person name="Sandor L."/>
            <person name="Lee J."/>
            <person name="Lipzen A."/>
            <person name="Pangilinan J."/>
            <person name="LaButti K."/>
            <person name="Hainaut M."/>
            <person name="Henrissat B."/>
            <person name="Grigoriev I.V."/>
            <person name="Spatafora J.W."/>
            <person name="Aime M.C."/>
        </authorList>
    </citation>
    <scope>NUCLEOTIDE SEQUENCE [LARGE SCALE GENOMIC DNA]</scope>
    <source>
        <strain evidence="2 3">MCA 4186</strain>
    </source>
</reference>
<sequence length="235" mass="26348">MQLRIEDVERCMSSEKEKATQALYDRAEIQDQLKALRRELDGERGNTTSARTELTTTKDTLIQAERFIARLEERAKALDGQVEALECLTTEKERSITEALARAKRLEEDITTLRKKEDKQADVLETLRKKEEAIRESLSAAQGALRESQGAVERARLEKATLEEQVAQLTAAKESLEKAVVALEADKTGLAENLRLTQLGLSSTDTIAKERLAKINVRARRRLSNCLAHSIFTGV</sequence>
<evidence type="ECO:0000313" key="3">
    <source>
        <dbReference type="Proteomes" id="UP000245946"/>
    </source>
</evidence>
<dbReference type="RefSeq" id="XP_025596259.1">
    <property type="nucleotide sequence ID" value="XM_025738947.1"/>
</dbReference>
<evidence type="ECO:0000313" key="2">
    <source>
        <dbReference type="EMBL" id="PWN95980.1"/>
    </source>
</evidence>
<dbReference type="EMBL" id="KZ819301">
    <property type="protein sequence ID" value="PWN95980.1"/>
    <property type="molecule type" value="Genomic_DNA"/>
</dbReference>
<proteinExistence type="predicted"/>
<accession>A0A316Z2G5</accession>
<dbReference type="OrthoDB" id="10390197at2759"/>
<keyword evidence="1" id="KW-0175">Coiled coil</keyword>
<feature type="coiled-coil region" evidence="1">
    <location>
        <begin position="19"/>
        <end position="193"/>
    </location>
</feature>
<gene>
    <name evidence="2" type="ORF">FA09DRAFT_101931</name>
</gene>
<name>A0A316Z2G5_9BASI</name>
<protein>
    <submittedName>
        <fullName evidence="2">Uncharacterized protein</fullName>
    </submittedName>
</protein>
<evidence type="ECO:0000256" key="1">
    <source>
        <dbReference type="SAM" id="Coils"/>
    </source>
</evidence>
<dbReference type="Proteomes" id="UP000245946">
    <property type="component" value="Unassembled WGS sequence"/>
</dbReference>
<dbReference type="AlphaFoldDB" id="A0A316Z2G5"/>
<dbReference type="Gene3D" id="1.10.287.1490">
    <property type="match status" value="1"/>
</dbReference>